<organism evidence="5 6">
    <name type="scientific">Thalassolituus maritimus</name>
    <dbReference type="NCBI Taxonomy" id="484498"/>
    <lineage>
        <taxon>Bacteria</taxon>
        <taxon>Pseudomonadati</taxon>
        <taxon>Pseudomonadota</taxon>
        <taxon>Gammaproteobacteria</taxon>
        <taxon>Oceanospirillales</taxon>
        <taxon>Oceanospirillaceae</taxon>
        <taxon>Thalassolituus</taxon>
    </lineage>
</organism>
<reference evidence="5 6" key="1">
    <citation type="submission" date="2024-04" db="EMBL/GenBank/DDBJ databases">
        <title>Draft genome sequence of Thalassolituus maritimus NBRC 116585.</title>
        <authorList>
            <person name="Miyakawa T."/>
            <person name="Kusuya Y."/>
            <person name="Miura T."/>
        </authorList>
    </citation>
    <scope>NUCLEOTIDE SEQUENCE [LARGE SCALE GENOMIC DNA]</scope>
    <source>
        <strain evidence="5 6">5NW40-0001</strain>
    </source>
</reference>
<dbReference type="Proteomes" id="UP001481413">
    <property type="component" value="Unassembled WGS sequence"/>
</dbReference>
<feature type="domain" description="Thymidylate kinase-like" evidence="4">
    <location>
        <begin position="7"/>
        <end position="144"/>
    </location>
</feature>
<dbReference type="InterPro" id="IPR039430">
    <property type="entry name" value="Thymidylate_kin-like_dom"/>
</dbReference>
<keyword evidence="6" id="KW-1185">Reference proteome</keyword>
<evidence type="ECO:0000313" key="6">
    <source>
        <dbReference type="Proteomes" id="UP001481413"/>
    </source>
</evidence>
<dbReference type="Pfam" id="PF02223">
    <property type="entry name" value="Thymidylate_kin"/>
    <property type="match status" value="1"/>
</dbReference>
<dbReference type="SUPFAM" id="SSF52540">
    <property type="entry name" value="P-loop containing nucleoside triphosphate hydrolases"/>
    <property type="match status" value="1"/>
</dbReference>
<keyword evidence="2" id="KW-0547">Nucleotide-binding</keyword>
<dbReference type="EMBL" id="BAABWH010000001">
    <property type="protein sequence ID" value="GAA6144483.1"/>
    <property type="molecule type" value="Genomic_DNA"/>
</dbReference>
<dbReference type="PANTHER" id="PTHR10344">
    <property type="entry name" value="THYMIDYLATE KINASE"/>
    <property type="match status" value="1"/>
</dbReference>
<evidence type="ECO:0000259" key="4">
    <source>
        <dbReference type="Pfam" id="PF02223"/>
    </source>
</evidence>
<accession>A0ABP9ZWH9</accession>
<dbReference type="RefSeq" id="WP_353293409.1">
    <property type="nucleotide sequence ID" value="NZ_BAABWH010000001.1"/>
</dbReference>
<dbReference type="Gene3D" id="3.40.50.300">
    <property type="entry name" value="P-loop containing nucleotide triphosphate hydrolases"/>
    <property type="match status" value="1"/>
</dbReference>
<protein>
    <recommendedName>
        <fullName evidence="4">Thymidylate kinase-like domain-containing protein</fullName>
    </recommendedName>
</protein>
<proteinExistence type="inferred from homology"/>
<comment type="caution">
    <text evidence="5">The sequence shown here is derived from an EMBL/GenBank/DDBJ whole genome shotgun (WGS) entry which is preliminary data.</text>
</comment>
<name>A0ABP9ZWH9_9GAMM</name>
<evidence type="ECO:0000256" key="1">
    <source>
        <dbReference type="ARBA" id="ARBA00009776"/>
    </source>
</evidence>
<keyword evidence="3" id="KW-0067">ATP-binding</keyword>
<dbReference type="PANTHER" id="PTHR10344:SF4">
    <property type="entry name" value="UMP-CMP KINASE 2, MITOCHONDRIAL"/>
    <property type="match status" value="1"/>
</dbReference>
<sequence>MPYFIVLEGLDGVGKSTLARRLANECGYQLMTTPGTQLLPIRSDIINGLGDSQNARALFYAATVQAEGEKARVFNKQGKTVVMDRYRASTIAYAHERGVTLNLDVVLSQAVKPHLSILLALDETERQHRLKQRGTTAEDIETLNPEFREGVVSRLKAMCDIELDLTGADEEEAVIRIRECINRHLVLGPPDPR</sequence>
<gene>
    <name evidence="5" type="ORF">NBRC116585_06000</name>
</gene>
<evidence type="ECO:0000313" key="5">
    <source>
        <dbReference type="EMBL" id="GAA6144483.1"/>
    </source>
</evidence>
<comment type="similarity">
    <text evidence="1">Belongs to the thymidylate kinase family.</text>
</comment>
<dbReference type="InterPro" id="IPR027417">
    <property type="entry name" value="P-loop_NTPase"/>
</dbReference>
<evidence type="ECO:0000256" key="3">
    <source>
        <dbReference type="ARBA" id="ARBA00022840"/>
    </source>
</evidence>
<evidence type="ECO:0000256" key="2">
    <source>
        <dbReference type="ARBA" id="ARBA00022741"/>
    </source>
</evidence>